<comment type="similarity">
    <text evidence="1 5">Belongs to the peptidase A1 family.</text>
</comment>
<dbReference type="PRINTS" id="PR00792">
    <property type="entry name" value="PEPSIN"/>
</dbReference>
<dbReference type="OrthoDB" id="771136at2759"/>
<dbReference type="PANTHER" id="PTHR47966">
    <property type="entry name" value="BETA-SITE APP-CLEAVING ENZYME, ISOFORM A-RELATED"/>
    <property type="match status" value="1"/>
</dbReference>
<sequence length="390" mass="42661">MPVGREDSYRYVNVGVGTPSVPHRLLFDTGSSTSWIISSKCTQSNCPNYTASKRPFATYNASASSTSHELGPYSSISYLGGGIAGVSYEDKWEIDNSSWSQTFLDTNQSSWGQAPVDGFLGLAFSTIAEPNVTTVTETLMRAGMLDEPRVGIYYANSLNQTLDVGDAGLLTLGGSHEDKYSTGLQPPIPVQYSQGQYEVWRASLLAITTIRKNTDSRNTTVPGGQNVGTDFTSSKRVTTINNLVPSGAYTVFDTGAESLGVPGSQLDALYDTIGMNYTKILNGEYIPMCSEFTDDWAVTFSYGLSMETATNITITGDMLIVPGFANREDACWPPFDNSGTNEYFFLFGTRWLRNFYTVLDFGSNNASTYNPTISFGYLKDEYKTDFSKGY</sequence>
<name>A0A0F4ZLI1_9PEZI</name>
<dbReference type="CDD" id="cd05471">
    <property type="entry name" value="pepsin_like"/>
    <property type="match status" value="1"/>
</dbReference>
<protein>
    <recommendedName>
        <fullName evidence="6">Peptidase A1 domain-containing protein</fullName>
    </recommendedName>
</protein>
<keyword evidence="5" id="KW-0645">Protease</keyword>
<dbReference type="EMBL" id="LAEV01000060">
    <property type="protein sequence ID" value="KKA31090.1"/>
    <property type="molecule type" value="Genomic_DNA"/>
</dbReference>
<evidence type="ECO:0000256" key="4">
    <source>
        <dbReference type="PIRSR" id="PIRSR601461-2"/>
    </source>
</evidence>
<dbReference type="Pfam" id="PF00026">
    <property type="entry name" value="Asp"/>
    <property type="match status" value="1"/>
</dbReference>
<evidence type="ECO:0000256" key="5">
    <source>
        <dbReference type="RuleBase" id="RU000454"/>
    </source>
</evidence>
<dbReference type="GO" id="GO:0004190">
    <property type="term" value="F:aspartic-type endopeptidase activity"/>
    <property type="evidence" value="ECO:0007669"/>
    <property type="project" value="UniProtKB-KW"/>
</dbReference>
<accession>A0A0F4ZLI1</accession>
<dbReference type="InterPro" id="IPR021109">
    <property type="entry name" value="Peptidase_aspartic_dom_sf"/>
</dbReference>
<dbReference type="InterPro" id="IPR001461">
    <property type="entry name" value="Aspartic_peptidase_A1"/>
</dbReference>
<comment type="caution">
    <text evidence="7">The sequence shown here is derived from an EMBL/GenBank/DDBJ whole genome shotgun (WGS) entry which is preliminary data.</text>
</comment>
<evidence type="ECO:0000256" key="1">
    <source>
        <dbReference type="ARBA" id="ARBA00007447"/>
    </source>
</evidence>
<feature type="active site" evidence="3">
    <location>
        <position position="28"/>
    </location>
</feature>
<dbReference type="SUPFAM" id="SSF50630">
    <property type="entry name" value="Acid proteases"/>
    <property type="match status" value="1"/>
</dbReference>
<keyword evidence="4" id="KW-1015">Disulfide bond</keyword>
<dbReference type="Gene3D" id="2.40.70.10">
    <property type="entry name" value="Acid Proteases"/>
    <property type="match status" value="2"/>
</dbReference>
<organism evidence="7 8">
    <name type="scientific">Thielaviopsis punctulata</name>
    <dbReference type="NCBI Taxonomy" id="72032"/>
    <lineage>
        <taxon>Eukaryota</taxon>
        <taxon>Fungi</taxon>
        <taxon>Dikarya</taxon>
        <taxon>Ascomycota</taxon>
        <taxon>Pezizomycotina</taxon>
        <taxon>Sordariomycetes</taxon>
        <taxon>Hypocreomycetidae</taxon>
        <taxon>Microascales</taxon>
        <taxon>Ceratocystidaceae</taxon>
        <taxon>Thielaviopsis</taxon>
    </lineage>
</organism>
<gene>
    <name evidence="7" type="ORF">TD95_001785</name>
</gene>
<feature type="domain" description="Peptidase A1" evidence="6">
    <location>
        <begin position="10"/>
        <end position="369"/>
    </location>
</feature>
<feature type="disulfide bond" evidence="4">
    <location>
        <begin position="289"/>
        <end position="331"/>
    </location>
</feature>
<dbReference type="InterPro" id="IPR001969">
    <property type="entry name" value="Aspartic_peptidase_AS"/>
</dbReference>
<reference evidence="7 8" key="1">
    <citation type="submission" date="2015-03" db="EMBL/GenBank/DDBJ databases">
        <authorList>
            <person name="Radwan O."/>
            <person name="Al-Naeli F.A."/>
            <person name="Rendon G.A."/>
            <person name="Fields C."/>
        </authorList>
    </citation>
    <scope>NUCLEOTIDE SEQUENCE [LARGE SCALE GENOMIC DNA]</scope>
    <source>
        <strain evidence="7">CR-DP1</strain>
    </source>
</reference>
<dbReference type="InterPro" id="IPR034164">
    <property type="entry name" value="Pepsin-like_dom"/>
</dbReference>
<dbReference type="Proteomes" id="UP000033483">
    <property type="component" value="Unassembled WGS sequence"/>
</dbReference>
<dbReference type="PANTHER" id="PTHR47966:SF68">
    <property type="entry name" value="PEPTIDASE A1 DOMAIN-CONTAINING PROTEIN"/>
    <property type="match status" value="1"/>
</dbReference>
<feature type="active site" evidence="3">
    <location>
        <position position="253"/>
    </location>
</feature>
<keyword evidence="8" id="KW-1185">Reference proteome</keyword>
<dbReference type="PROSITE" id="PS00141">
    <property type="entry name" value="ASP_PROTEASE"/>
    <property type="match status" value="1"/>
</dbReference>
<dbReference type="InterPro" id="IPR033121">
    <property type="entry name" value="PEPTIDASE_A1"/>
</dbReference>
<evidence type="ECO:0000259" key="6">
    <source>
        <dbReference type="PROSITE" id="PS51767"/>
    </source>
</evidence>
<evidence type="ECO:0000313" key="8">
    <source>
        <dbReference type="Proteomes" id="UP000033483"/>
    </source>
</evidence>
<evidence type="ECO:0000256" key="2">
    <source>
        <dbReference type="ARBA" id="ARBA00022750"/>
    </source>
</evidence>
<dbReference type="PROSITE" id="PS51767">
    <property type="entry name" value="PEPTIDASE_A1"/>
    <property type="match status" value="1"/>
</dbReference>
<dbReference type="GO" id="GO:0000324">
    <property type="term" value="C:fungal-type vacuole"/>
    <property type="evidence" value="ECO:0007669"/>
    <property type="project" value="TreeGrafter"/>
</dbReference>
<keyword evidence="2 5" id="KW-0064">Aspartyl protease</keyword>
<dbReference type="GO" id="GO:0006508">
    <property type="term" value="P:proteolysis"/>
    <property type="evidence" value="ECO:0007669"/>
    <property type="project" value="UniProtKB-KW"/>
</dbReference>
<keyword evidence="5" id="KW-0378">Hydrolase</keyword>
<evidence type="ECO:0000313" key="7">
    <source>
        <dbReference type="EMBL" id="KKA31090.1"/>
    </source>
</evidence>
<dbReference type="AlphaFoldDB" id="A0A0F4ZLI1"/>
<proteinExistence type="inferred from homology"/>
<evidence type="ECO:0000256" key="3">
    <source>
        <dbReference type="PIRSR" id="PIRSR601461-1"/>
    </source>
</evidence>